<dbReference type="PANTHER" id="PTHR13887">
    <property type="entry name" value="GLUTATHIONE S-TRANSFERASE KAPPA"/>
    <property type="match status" value="1"/>
</dbReference>
<reference evidence="3 4" key="1">
    <citation type="submission" date="2024-04" db="EMBL/GenBank/DDBJ databases">
        <authorList>
            <person name="Wu Y.S."/>
            <person name="Zhang L."/>
        </authorList>
    </citation>
    <scope>NUCLEOTIDE SEQUENCE [LARGE SCALE GENOMIC DNA]</scope>
    <source>
        <strain evidence="3 4">KG-01</strain>
    </source>
</reference>
<dbReference type="SUPFAM" id="SSF52833">
    <property type="entry name" value="Thioredoxin-like"/>
    <property type="match status" value="1"/>
</dbReference>
<dbReference type="HAMAP" id="MF_02245">
    <property type="entry name" value="Adapter_SpxH"/>
    <property type="match status" value="1"/>
</dbReference>
<comment type="subunit">
    <text evidence="2">Interacts with Spx.</text>
</comment>
<sequence length="273" mass="31414">MTHLQLVTDPVSPPASYSKPIELYVFIDLLQPKSRDLHAIIRKLQVNYGHYFSIRFILSTELSSLNVACHRINNCTSHEELVDLSHPVLPSIAVKAAELQGKKVGHRFLMKLFEYQITEEKNIRSCNTLTEIAKAVSLDVEEFEADFRSLEAARSFQSDLCITHEMDVQEVPSFVFFNGNIEDEGLKVSGTYSYEIYEQILSELLEEELVQAPPPPLEELFKKFHVLSAEEVASFYDISENAADRELKKRLLQQKIERIHCKHHSLFRLKTAY</sequence>
<dbReference type="PANTHER" id="PTHR13887:SF47">
    <property type="entry name" value="CLPXP ADAPTER PROTEIN SPXH"/>
    <property type="match status" value="1"/>
</dbReference>
<comment type="caution">
    <text evidence="3">The sequence shown here is derived from an EMBL/GenBank/DDBJ whole genome shotgun (WGS) entry which is preliminary data.</text>
</comment>
<comment type="subcellular location">
    <subcellularLocation>
        <location evidence="2">Cytoplasm</location>
    </subcellularLocation>
</comment>
<keyword evidence="4" id="KW-1185">Reference proteome</keyword>
<evidence type="ECO:0000313" key="4">
    <source>
        <dbReference type="Proteomes" id="UP001398420"/>
    </source>
</evidence>
<dbReference type="InterPro" id="IPR036249">
    <property type="entry name" value="Thioredoxin-like_sf"/>
</dbReference>
<comment type="similarity">
    <text evidence="2">Belongs to the SpxH family.</text>
</comment>
<keyword evidence="1 2" id="KW-0963">Cytoplasm</keyword>
<organism evidence="3 4">
    <name type="scientific">Kurthia gibsonii</name>
    <dbReference type="NCBI Taxonomy" id="33946"/>
    <lineage>
        <taxon>Bacteria</taxon>
        <taxon>Bacillati</taxon>
        <taxon>Bacillota</taxon>
        <taxon>Bacilli</taxon>
        <taxon>Bacillales</taxon>
        <taxon>Caryophanaceae</taxon>
        <taxon>Kurthia</taxon>
    </lineage>
</organism>
<evidence type="ECO:0000256" key="2">
    <source>
        <dbReference type="HAMAP-Rule" id="MF_02245"/>
    </source>
</evidence>
<comment type="function">
    <text evidence="2">Adapter protein required for efficient degradation of Spx by ClpXP under non-stress conditions. Interaction with Spx stabilizes Spx and exposes the C-terminus of Spx for recognition and proteolysis by ClpXP.</text>
</comment>
<proteinExistence type="inferred from homology"/>
<dbReference type="Proteomes" id="UP001398420">
    <property type="component" value="Unassembled WGS sequence"/>
</dbReference>
<dbReference type="Gene3D" id="3.40.30.10">
    <property type="entry name" value="Glutaredoxin"/>
    <property type="match status" value="1"/>
</dbReference>
<evidence type="ECO:0000313" key="3">
    <source>
        <dbReference type="EMBL" id="MEL5986846.1"/>
    </source>
</evidence>
<gene>
    <name evidence="2" type="primary">spxH</name>
    <name evidence="3" type="ORF">AAF454_00255</name>
</gene>
<dbReference type="RefSeq" id="WP_121175811.1">
    <property type="nucleotide sequence ID" value="NZ_CP147847.1"/>
</dbReference>
<name>A0ABU9LJK6_9BACL</name>
<accession>A0ABU9LJK6</accession>
<evidence type="ECO:0000256" key="1">
    <source>
        <dbReference type="ARBA" id="ARBA00022490"/>
    </source>
</evidence>
<dbReference type="EMBL" id="JBCEWA010000001">
    <property type="protein sequence ID" value="MEL5986846.1"/>
    <property type="molecule type" value="Genomic_DNA"/>
</dbReference>
<protein>
    <recommendedName>
        <fullName evidence="2">ClpXP adapter protein SpxH</fullName>
    </recommendedName>
</protein>
<dbReference type="Pfam" id="PF13743">
    <property type="entry name" value="Thioredoxin_5"/>
    <property type="match status" value="1"/>
</dbReference>
<dbReference type="InterPro" id="IPR046404">
    <property type="entry name" value="Adapter_SpxH"/>
</dbReference>